<dbReference type="SUPFAM" id="SSF82866">
    <property type="entry name" value="Multidrug efflux transporter AcrB transmembrane domain"/>
    <property type="match status" value="1"/>
</dbReference>
<feature type="region of interest" description="Disordered" evidence="20">
    <location>
        <begin position="1290"/>
        <end position="1345"/>
    </location>
</feature>
<dbReference type="GO" id="GO:0012507">
    <property type="term" value="C:ER to Golgi transport vesicle membrane"/>
    <property type="evidence" value="ECO:0007669"/>
    <property type="project" value="UniProtKB-SubCell"/>
</dbReference>
<dbReference type="SMART" id="SM00320">
    <property type="entry name" value="WD40"/>
    <property type="match status" value="6"/>
</dbReference>
<dbReference type="InterPro" id="IPR036322">
    <property type="entry name" value="WD40_repeat_dom_sf"/>
</dbReference>
<evidence type="ECO:0000256" key="15">
    <source>
        <dbReference type="ARBA" id="ARBA00023136"/>
    </source>
</evidence>
<evidence type="ECO:0000256" key="16">
    <source>
        <dbReference type="ARBA" id="ARBA00023166"/>
    </source>
</evidence>
<keyword evidence="11 21" id="KW-1133">Transmembrane helix</keyword>
<evidence type="ECO:0000259" key="22">
    <source>
        <dbReference type="PROSITE" id="PS50156"/>
    </source>
</evidence>
<evidence type="ECO:0000256" key="7">
    <source>
        <dbReference type="ARBA" id="ARBA00022574"/>
    </source>
</evidence>
<evidence type="ECO:0000256" key="13">
    <source>
        <dbReference type="ARBA" id="ARBA00023098"/>
    </source>
</evidence>
<name>A0A8H3MA30_9GLOM</name>
<dbReference type="GO" id="GO:0005789">
    <property type="term" value="C:endoplasmic reticulum membrane"/>
    <property type="evidence" value="ECO:0007669"/>
    <property type="project" value="UniProtKB-SubCell"/>
</dbReference>
<dbReference type="Pfam" id="PF00400">
    <property type="entry name" value="WD40"/>
    <property type="match status" value="1"/>
</dbReference>
<comment type="function">
    <text evidence="19">Escort protein required for cholesterol as well as lipid homeostasis. Regulates export of the SCAP-SREBP complex from the endoplasmic reticulum to the Golgi upon low cholesterol, thereby regulating the processing of sterol regulatory element-binding proteins (SREBPs) SREBF1/SREBP1 and SREBF2/SREBP2. At high sterol concentrations, formation of a ternary complex with INSIG (INSIG1 or INSIG2) leads to mask the ER export signal in SCAP, promoting retention of the complex in the endoplasmic reticulum. Low sterol concentrations trigger release of INSIG, a conformational change in the SSD domain of SCAP, unmasking of the ER export signal, promoting recruitment into COPII-coated vesicles and transport of the SCAP-SREBP to the Golgi: in the Golgi, SREBPs are then processed, releasing the transcription factor fragment of SREBPs from the membrane, its import into the nucleus and up-regulation of LDLR, INSIG1 and the mevalonate pathway. Binds cholesterol via its SSD domain.</text>
</comment>
<keyword evidence="6" id="KW-0153">Cholesterol metabolism</keyword>
<evidence type="ECO:0000256" key="9">
    <source>
        <dbReference type="ARBA" id="ARBA00022737"/>
    </source>
</evidence>
<feature type="compositionally biased region" description="Basic and acidic residues" evidence="20">
    <location>
        <begin position="1332"/>
        <end position="1341"/>
    </location>
</feature>
<dbReference type="GO" id="GO:0000139">
    <property type="term" value="C:Golgi membrane"/>
    <property type="evidence" value="ECO:0007669"/>
    <property type="project" value="UniProtKB-SubCell"/>
</dbReference>
<feature type="transmembrane region" description="Helical" evidence="21">
    <location>
        <begin position="385"/>
        <end position="405"/>
    </location>
</feature>
<evidence type="ECO:0000256" key="20">
    <source>
        <dbReference type="SAM" id="MobiDB-lite"/>
    </source>
</evidence>
<keyword evidence="17" id="KW-0325">Glycoprotein</keyword>
<sequence>MKLRLSHSRKFGFGKSIGDSSVSHRSLTTSITRNTSLLFYRHAKFCATHQVSVIVIAIFIVLPLCYPALNAYYLNPISGVPNFYWELPSSRVPISKSSFQQKCGTQASLHVENIIIKTNGFKDIENPHSNYDTNVIEKNLLLWTHQLQERLANTVVVYPPNKTPFISRQEPGEYTLSNLCFKPNGGSRCLIHSPIEFWNYDADLLMNDDNISKTLSKSDKLTSFKIPIPLESVFGSPVYDKVTKRIKSADSIILTYFLEDMGNCAEAQTLAIWDLLLKQAMDANDTCHIGGERIKGFDTDFKEASNHIVFIFNPHRGFSAESILLALEYIISFLYISLSPGRLNSVKSKFGLTSSIVAQIIASLVVSLSVCSLFGVTLTFGTWKLLPFVLVIIGVENVFILTNAVTSTSMELDVKERVGKGLEKVGVSITKNLFTRLFVLFIISTAIDLVQEFCIFTSVAIIIDYLLQMSFFVTTLSIDLRRLEISDLYNRRVGVPLNPKKTINNHNSKLSNEVKIGTKFSNKISNESLFIYLMIAISVTTLMYQASGDFSSLLPSFNNAFGDSTANRNTADKITITNTFYETSTAINAEAFWNVVNPKKMNQYFEIRHPRKFTLLWARDQKNNLTESTKTKTSEPFPFLLEIAGTKLSVRSIVKNIVLYSKIIIIPAFVIIFAISYLVSFLVPSDQIGKGTASNNDNENKISLPAFSYRNSPFITTPRVVTLRGHHSADVSLLCANPNGMIITTAKDKHITSWDGRRGVTLKKLERYMRKCDSCKCGATGGMKKCISWPVRAMCMSEKIELAAAGFEDGVVRVWDIVSGQAKFILKDTVEDVESVASTVSGYTAKERVTCLQFVVPTASSSIPQTPTYEKGCMNFFKPASTQQAPSMLLAAYRDGYFREWDLVSGRIIHTIATSQKGGISYLFVVDDGELDYNQDDLCVFTGARDGSVKCWIRSSYFSENESDITSFTDLNELRKSRWKSTYTIPGEAGNAITCIAAKVVKTENSTYGIVITGTADGGTRVYDYFTGKPINSLSRGTIFNQKKKEQSLLQKKLIIRQQKLNNKLSYDGDFDGYEYDEVEDTDDYDDDDYDEDELSHQDAITNIIINLLKQESCPCGNTEYGGFSIVTSSDDEKVHVWQLVRNFMDCSCVALKNNSRGGSTGRLQQKEWDGVISYFPKFIGRVNQPGGSAIVFIRENIVGVRKAKRSLRSKHGVPRCHGAEGEWEMWMLEINDPKVIDSSAQDESDDEIDAAELSVQTIPLVNEADLFTEEQLKKKKVALQALKKQRDKESAGELKGFVRRRRNNDNAVGSTFGPTFPMSSLPANTHYHNHSHNDNHHEEDTQGQVVDYRQRSQRRRGALHRVYPDERQLSLLDEENETNEFLPFAHVKQVVKIGGDGVAVAYGNFVKVVLFEHLNNYEIGDGDLEI</sequence>
<feature type="compositionally biased region" description="Polar residues" evidence="20">
    <location>
        <begin position="1306"/>
        <end position="1324"/>
    </location>
</feature>
<feature type="transmembrane region" description="Helical" evidence="21">
    <location>
        <begin position="529"/>
        <end position="546"/>
    </location>
</feature>
<evidence type="ECO:0000256" key="6">
    <source>
        <dbReference type="ARBA" id="ARBA00022548"/>
    </source>
</evidence>
<feature type="transmembrane region" description="Helical" evidence="21">
    <location>
        <begin position="350"/>
        <end position="379"/>
    </location>
</feature>
<protein>
    <recommendedName>
        <fullName evidence="5">Sterol regulatory element-binding protein cleavage-activating protein</fullName>
    </recommendedName>
</protein>
<keyword evidence="16" id="KW-1207">Sterol metabolism</keyword>
<dbReference type="GO" id="GO:0045540">
    <property type="term" value="P:regulation of cholesterol biosynthetic process"/>
    <property type="evidence" value="ECO:0007669"/>
    <property type="project" value="TreeGrafter"/>
</dbReference>
<evidence type="ECO:0000256" key="19">
    <source>
        <dbReference type="ARBA" id="ARBA00045958"/>
    </source>
</evidence>
<keyword evidence="15 21" id="KW-0472">Membrane</keyword>
<keyword evidence="7" id="KW-0853">WD repeat</keyword>
<keyword evidence="14" id="KW-0446">Lipid-binding</keyword>
<dbReference type="InterPro" id="IPR000731">
    <property type="entry name" value="SSD"/>
</dbReference>
<dbReference type="InterPro" id="IPR015943">
    <property type="entry name" value="WD40/YVTN_repeat-like_dom_sf"/>
</dbReference>
<dbReference type="GO" id="GO:0008203">
    <property type="term" value="P:cholesterol metabolic process"/>
    <property type="evidence" value="ECO:0007669"/>
    <property type="project" value="UniProtKB-KW"/>
</dbReference>
<keyword evidence="9" id="KW-0677">Repeat</keyword>
<dbReference type="PANTHER" id="PTHR46378">
    <property type="entry name" value="STEROL REGULATORY ELEMENT-BINDING PROTEIN CLEAVAGE-ACTIVATING PROTEIN"/>
    <property type="match status" value="1"/>
</dbReference>
<gene>
    <name evidence="23" type="ORF">RCL2_002843700</name>
</gene>
<dbReference type="OrthoDB" id="6510177at2759"/>
<evidence type="ECO:0000256" key="21">
    <source>
        <dbReference type="SAM" id="Phobius"/>
    </source>
</evidence>
<feature type="transmembrane region" description="Helical" evidence="21">
    <location>
        <begin position="51"/>
        <end position="74"/>
    </location>
</feature>
<evidence type="ECO:0000313" key="23">
    <source>
        <dbReference type="EMBL" id="GET02055.1"/>
    </source>
</evidence>
<dbReference type="InterPro" id="IPR030225">
    <property type="entry name" value="SCAP"/>
</dbReference>
<evidence type="ECO:0000256" key="14">
    <source>
        <dbReference type="ARBA" id="ARBA00023121"/>
    </source>
</evidence>
<dbReference type="Proteomes" id="UP000615446">
    <property type="component" value="Unassembled WGS sequence"/>
</dbReference>
<dbReference type="GO" id="GO:0032936">
    <property type="term" value="C:SREBP-SCAP complex"/>
    <property type="evidence" value="ECO:0007669"/>
    <property type="project" value="TreeGrafter"/>
</dbReference>
<dbReference type="SUPFAM" id="SSF50978">
    <property type="entry name" value="WD40 repeat-like"/>
    <property type="match status" value="1"/>
</dbReference>
<evidence type="ECO:0000256" key="5">
    <source>
        <dbReference type="ARBA" id="ARBA00019541"/>
    </source>
</evidence>
<dbReference type="Pfam" id="PF12349">
    <property type="entry name" value="Sterol-sensing"/>
    <property type="match status" value="1"/>
</dbReference>
<dbReference type="Gene3D" id="2.130.10.10">
    <property type="entry name" value="YVTN repeat-like/Quinoprotein amine dehydrogenase"/>
    <property type="match status" value="2"/>
</dbReference>
<evidence type="ECO:0000256" key="4">
    <source>
        <dbReference type="ARBA" id="ARBA00007410"/>
    </source>
</evidence>
<keyword evidence="12" id="KW-0333">Golgi apparatus</keyword>
<evidence type="ECO:0000256" key="18">
    <source>
        <dbReference type="ARBA" id="ARBA00023221"/>
    </source>
</evidence>
<evidence type="ECO:0000256" key="17">
    <source>
        <dbReference type="ARBA" id="ARBA00023180"/>
    </source>
</evidence>
<feature type="domain" description="SSD" evidence="22">
    <location>
        <begin position="321"/>
        <end position="478"/>
    </location>
</feature>
<evidence type="ECO:0000256" key="1">
    <source>
        <dbReference type="ARBA" id="ARBA00004477"/>
    </source>
</evidence>
<dbReference type="PANTHER" id="PTHR46378:SF1">
    <property type="entry name" value="STEROL REGULATORY ELEMENT-BINDING PROTEIN CLEAVAGE-ACTIVATING PROTEIN"/>
    <property type="match status" value="1"/>
</dbReference>
<comment type="similarity">
    <text evidence="4">Belongs to the WD repeat SCAP family.</text>
</comment>
<organism evidence="23 24">
    <name type="scientific">Rhizophagus clarus</name>
    <dbReference type="NCBI Taxonomy" id="94130"/>
    <lineage>
        <taxon>Eukaryota</taxon>
        <taxon>Fungi</taxon>
        <taxon>Fungi incertae sedis</taxon>
        <taxon>Mucoromycota</taxon>
        <taxon>Glomeromycotina</taxon>
        <taxon>Glomeromycetes</taxon>
        <taxon>Glomerales</taxon>
        <taxon>Glomeraceae</taxon>
        <taxon>Rhizophagus</taxon>
    </lineage>
</organism>
<dbReference type="InterPro" id="IPR053958">
    <property type="entry name" value="HMGCR/SNAP/NPC1-like_SSD"/>
</dbReference>
<keyword evidence="8 21" id="KW-0812">Transmembrane</keyword>
<proteinExistence type="inferred from homology"/>
<evidence type="ECO:0000256" key="10">
    <source>
        <dbReference type="ARBA" id="ARBA00022824"/>
    </source>
</evidence>
<dbReference type="GO" id="GO:0032933">
    <property type="term" value="P:SREBP signaling pathway"/>
    <property type="evidence" value="ECO:0007669"/>
    <property type="project" value="InterPro"/>
</dbReference>
<dbReference type="GO" id="GO:0032934">
    <property type="term" value="F:sterol binding"/>
    <property type="evidence" value="ECO:0007669"/>
    <property type="project" value="InterPro"/>
</dbReference>
<dbReference type="InterPro" id="IPR001680">
    <property type="entry name" value="WD40_rpt"/>
</dbReference>
<keyword evidence="13" id="KW-0443">Lipid metabolism</keyword>
<evidence type="ECO:0000256" key="12">
    <source>
        <dbReference type="ARBA" id="ARBA00023034"/>
    </source>
</evidence>
<evidence type="ECO:0000256" key="8">
    <source>
        <dbReference type="ARBA" id="ARBA00022692"/>
    </source>
</evidence>
<feature type="transmembrane region" description="Helical" evidence="21">
    <location>
        <begin position="437"/>
        <end position="463"/>
    </location>
</feature>
<evidence type="ECO:0000256" key="11">
    <source>
        <dbReference type="ARBA" id="ARBA00022989"/>
    </source>
</evidence>
<dbReference type="PROSITE" id="PS50156">
    <property type="entry name" value="SSD"/>
    <property type="match status" value="1"/>
</dbReference>
<evidence type="ECO:0000313" key="24">
    <source>
        <dbReference type="Proteomes" id="UP000615446"/>
    </source>
</evidence>
<accession>A0A8H3MA30</accession>
<reference evidence="23" key="1">
    <citation type="submission" date="2019-10" db="EMBL/GenBank/DDBJ databases">
        <title>Conservation and host-specific expression of non-tandemly repeated heterogenous ribosome RNA gene in arbuscular mycorrhizal fungi.</title>
        <authorList>
            <person name="Maeda T."/>
            <person name="Kobayashi Y."/>
            <person name="Nakagawa T."/>
            <person name="Ezawa T."/>
            <person name="Yamaguchi K."/>
            <person name="Bino T."/>
            <person name="Nishimoto Y."/>
            <person name="Shigenobu S."/>
            <person name="Kawaguchi M."/>
        </authorList>
    </citation>
    <scope>NUCLEOTIDE SEQUENCE</scope>
    <source>
        <strain evidence="23">HR1</strain>
    </source>
</reference>
<comment type="subcellular location">
    <subcellularLocation>
        <location evidence="2">Cytoplasmic vesicle</location>
        <location evidence="2">COPII-coated vesicle membrane</location>
        <topology evidence="2">Multi-pass membrane protein</topology>
    </subcellularLocation>
    <subcellularLocation>
        <location evidence="1">Endoplasmic reticulum membrane</location>
        <topology evidence="1">Multi-pass membrane protein</topology>
    </subcellularLocation>
    <subcellularLocation>
        <location evidence="3">Golgi apparatus membrane</location>
        <topology evidence="3">Multi-pass membrane protein</topology>
    </subcellularLocation>
</comment>
<keyword evidence="18" id="KW-0753">Steroid metabolism</keyword>
<evidence type="ECO:0000256" key="2">
    <source>
        <dbReference type="ARBA" id="ARBA00004557"/>
    </source>
</evidence>
<evidence type="ECO:0000256" key="3">
    <source>
        <dbReference type="ARBA" id="ARBA00004653"/>
    </source>
</evidence>
<keyword evidence="10" id="KW-0256">Endoplasmic reticulum</keyword>
<comment type="caution">
    <text evidence="23">The sequence shown here is derived from an EMBL/GenBank/DDBJ whole genome shotgun (WGS) entry which is preliminary data.</text>
</comment>
<dbReference type="EMBL" id="BLAL01000304">
    <property type="protein sequence ID" value="GET02055.1"/>
    <property type="molecule type" value="Genomic_DNA"/>
</dbReference>
<feature type="transmembrane region" description="Helical" evidence="21">
    <location>
        <begin position="657"/>
        <end position="679"/>
    </location>
</feature>